<feature type="compositionally biased region" description="Basic and acidic residues" evidence="13">
    <location>
        <begin position="121"/>
        <end position="130"/>
    </location>
</feature>
<reference evidence="16" key="1">
    <citation type="submission" date="2021-01" db="UniProtKB">
        <authorList>
            <consortium name="EnsemblMetazoa"/>
        </authorList>
    </citation>
    <scope>IDENTIFICATION</scope>
</reference>
<dbReference type="InterPro" id="IPR011333">
    <property type="entry name" value="SKP1/BTB/POZ_sf"/>
</dbReference>
<keyword evidence="11" id="KW-0539">Nucleus</keyword>
<dbReference type="FunFam" id="3.30.160.60:FF:000097">
    <property type="entry name" value="Zinc finger protein"/>
    <property type="match status" value="1"/>
</dbReference>
<evidence type="ECO:0000256" key="11">
    <source>
        <dbReference type="ARBA" id="ARBA00023242"/>
    </source>
</evidence>
<dbReference type="PROSITE" id="PS50157">
    <property type="entry name" value="ZINC_FINGER_C2H2_2"/>
    <property type="match status" value="10"/>
</dbReference>
<evidence type="ECO:0000256" key="2">
    <source>
        <dbReference type="ARBA" id="ARBA00004123"/>
    </source>
</evidence>
<sequence>MGSNAQQFCLKWNNHQANMLSVFDRLLSNKSLVDVTIGCEGRQVKAHKVVLSACSPFFENLFTENPCKHPIVILKDIRYADLKALVEFMYKGEVNVVQEQLPTLLKTAEALKIKGLAEVTGEGKSDDKPHASVTPRPESPGSRRKRQRVRRKSTDSAAGVSESEESVPKAGRTEHDDSSMDGATSLDDGSQASLQHPQTPSQASGQARGEKETSNVQSNAVTVNNSSSSAQANSGNSTTNGPNSSSKDADFEPTRLLEASMTTDHGADNSTDLNNSTGPENPLLPDGLDIKPIITLEEGATPTGGIVPASGATSLATGTDAISSLFPYPQGTGAAALPGTSHQASPQSHDDEIFSVPSNMEMRILPEPDSSLEEMAPFGWALPDGMEMSVVEEGKYFSCDYCPYRTLVASIFQRHMRVHTGEKPFQCDICGKNFTRKSSVETHRRIHTGVRKVSSSKSMELDLIVPDVEPNNNTSKDTKCPSPTSLVTTKIVGSSSATAHCANSASVKVGNMLTVNSSPSMSPAAVAAGSQCSVVNVTSRGLVPSMMIRPVVTLAPSSTGNALMLPQFVPIRPTSHTRQTNLQLPTVQVTPSVQMQAVPTNSKTLTLLPKTHVVQSTSTSGLPLPVVNVQITGSQHQQTQQQQTVQHPHQAQMTSSAHQGTHPAVTVVKLPPGTDIEALTTTAAASSVSQSSGSDSRGKAGQFWQYVCGDCPYSTSDYKLYKRHRSAAHDTSNMQTKVCHICNKGFLDLDNHLKVHENGRKHVCDVCDLGFHSPIELENHASRKHQGRQFLKCGYCDVSVVKEDISQHLNTCELFRKQQQHQSTKFLRDEAVVWPFRASYSNCYTTRTVSNCKHIALRIGAMTSSMPVTSLLRPTTIASQLTETVLLRLPKNCSCINSNQKKVGADAAQRSLSNIDGSSSSARENRFMPANCQTLASAVLNWATGECTEKAESSNPQTKWELTKGSCSRSMSTRKQGLSIGTGQSTNVRSSECIVQEYVNCEEAVLSEPQQQEDQCEFLPDLMSVDSSIFSSPQCDQTMPTISTTGEELYEIPIMSSVKCEPASPSFESTTQMKRRRLMPTLVSHLQMPYAKKPAPSSILTSSSPIILNTTTATTSTNFLSYVNGRFRETPSVDVSTSSSPSPASALLPATSNISSDTFPSNSAIVGGRLLRARRNAPASVGSLLALSSSFSSSSSSSSLELMHAVTTLNKQDREDSDESTTDAVSNSSSAKTSHSLDDPAIEEPIEPNLSRMHYRDSLGATSTMRASVISSRRRKKVERAQSAGCGFIGTGPFRCGVCGKLSSTRAKAMGHYRVHTGERPYQCTDNASTYQTVIRRVGRFSISKIEHDRDKGSDSNDNNKTVKEAKRSETRKDSSKSTSASTAAGGDEGAGRDVAAVTAGTSSNQAARDAAVRAKILVALPPPGTSGSDEDAAIKLAAATAVDELLAAYAAAAAEEEDLESDLSASSGSASEDKENNNPSNDDESLDELAFEEEGGCQVEEALGAAPAVFILPLICGHCNYRSISQRDLINHMNTCNNGKPFPCKYCNYSCGNKRDLREHEKLHKESKFVCDICGKLFRDPMRLDAHRDAHVGSITCSLCGMSFPTHRSFNDHVRSHHPERGATSGPAGAGAAHSTTRHHREGGRSASAVSNRKDDESGEDEYELDGIVQQEFLVGDPDLILMGSDKKFTCELCSYSTNRKSHYNEHMAVHTGHKPFACQYCDYRCTKKCHLARHERTHTGEKPHECTQCGKKFNQRASLNVHLRVHTGEKPYTCLGCGKCFAQRNGLKDHVYARHMDKADVLLQVAPLVKL</sequence>
<feature type="compositionally biased region" description="Low complexity" evidence="13">
    <location>
        <begin position="1136"/>
        <end position="1152"/>
    </location>
</feature>
<dbReference type="EnsemblMetazoa" id="XM_022807674">
    <property type="protein sequence ID" value="XP_022663409"/>
    <property type="gene ID" value="LOC111251259"/>
</dbReference>
<keyword evidence="17" id="KW-1185">Reference proteome</keyword>
<feature type="region of interest" description="Disordered" evidence="13">
    <location>
        <begin position="1612"/>
        <end position="1663"/>
    </location>
</feature>
<evidence type="ECO:0000256" key="3">
    <source>
        <dbReference type="ARBA" id="ARBA00006991"/>
    </source>
</evidence>
<feature type="compositionally biased region" description="Polar residues" evidence="13">
    <location>
        <begin position="1222"/>
        <end position="1234"/>
    </location>
</feature>
<feature type="domain" description="C2H2-type" evidence="15">
    <location>
        <begin position="1596"/>
        <end position="1623"/>
    </location>
</feature>
<feature type="domain" description="C2H2-type" evidence="15">
    <location>
        <begin position="1718"/>
        <end position="1745"/>
    </location>
</feature>
<evidence type="ECO:0000256" key="1">
    <source>
        <dbReference type="ARBA" id="ARBA00003767"/>
    </source>
</evidence>
<keyword evidence="7" id="KW-0862">Zinc</keyword>
<evidence type="ECO:0000256" key="12">
    <source>
        <dbReference type="PROSITE-ProRule" id="PRU00042"/>
    </source>
</evidence>
<keyword evidence="9" id="KW-0238">DNA-binding</keyword>
<feature type="domain" description="C2H2-type" evidence="15">
    <location>
        <begin position="1570"/>
        <end position="1597"/>
    </location>
</feature>
<feature type="domain" description="C2H2-type" evidence="15">
    <location>
        <begin position="1690"/>
        <end position="1717"/>
    </location>
</feature>
<accession>A0A7M7KBS3</accession>
<keyword evidence="4" id="KW-0479">Metal-binding</keyword>
<evidence type="ECO:0000313" key="17">
    <source>
        <dbReference type="Proteomes" id="UP000594260"/>
    </source>
</evidence>
<evidence type="ECO:0000313" key="16">
    <source>
        <dbReference type="EnsemblMetazoa" id="XP_022663409"/>
    </source>
</evidence>
<dbReference type="InterPro" id="IPR000210">
    <property type="entry name" value="BTB/POZ_dom"/>
</dbReference>
<feature type="compositionally biased region" description="Basic and acidic residues" evidence="13">
    <location>
        <begin position="1346"/>
        <end position="1355"/>
    </location>
</feature>
<dbReference type="SUPFAM" id="SSF57667">
    <property type="entry name" value="beta-beta-alpha zinc fingers"/>
    <property type="match status" value="7"/>
</dbReference>
<feature type="domain" description="C2H2-type" evidence="15">
    <location>
        <begin position="1294"/>
        <end position="1321"/>
    </location>
</feature>
<dbReference type="GO" id="GO:0003677">
    <property type="term" value="F:DNA binding"/>
    <property type="evidence" value="ECO:0007669"/>
    <property type="project" value="UniProtKB-KW"/>
</dbReference>
<dbReference type="Pfam" id="PF00096">
    <property type="entry name" value="zf-C2H2"/>
    <property type="match status" value="2"/>
</dbReference>
<evidence type="ECO:0000259" key="15">
    <source>
        <dbReference type="PROSITE" id="PS50157"/>
    </source>
</evidence>
<dbReference type="GO" id="GO:0000981">
    <property type="term" value="F:DNA-binding transcription factor activity, RNA polymerase II-specific"/>
    <property type="evidence" value="ECO:0007669"/>
    <property type="project" value="TreeGrafter"/>
</dbReference>
<keyword evidence="10" id="KW-0804">Transcription</keyword>
<feature type="domain" description="BTB" evidence="14">
    <location>
        <begin position="33"/>
        <end position="98"/>
    </location>
</feature>
<feature type="compositionally biased region" description="Low complexity" evidence="13">
    <location>
        <begin position="1623"/>
        <end position="1634"/>
    </location>
</feature>
<dbReference type="InterPro" id="IPR013087">
    <property type="entry name" value="Znf_C2H2_type"/>
</dbReference>
<dbReference type="FunFam" id="3.30.160.60:FF:000446">
    <property type="entry name" value="Zinc finger protein"/>
    <property type="match status" value="1"/>
</dbReference>
<evidence type="ECO:0000256" key="4">
    <source>
        <dbReference type="ARBA" id="ARBA00022723"/>
    </source>
</evidence>
<evidence type="ECO:0000256" key="7">
    <source>
        <dbReference type="ARBA" id="ARBA00022833"/>
    </source>
</evidence>
<evidence type="ECO:0000256" key="10">
    <source>
        <dbReference type="ARBA" id="ARBA00023163"/>
    </source>
</evidence>
<feature type="region of interest" description="Disordered" evidence="13">
    <location>
        <begin position="120"/>
        <end position="250"/>
    </location>
</feature>
<proteinExistence type="inferred from homology"/>
<evidence type="ECO:0000259" key="14">
    <source>
        <dbReference type="PROSITE" id="PS50097"/>
    </source>
</evidence>
<feature type="domain" description="C2H2-type" evidence="15">
    <location>
        <begin position="1543"/>
        <end position="1570"/>
    </location>
</feature>
<dbReference type="RefSeq" id="XP_022663409.1">
    <property type="nucleotide sequence ID" value="XM_022807674.1"/>
</dbReference>
<dbReference type="GO" id="GO:0008270">
    <property type="term" value="F:zinc ion binding"/>
    <property type="evidence" value="ECO:0007669"/>
    <property type="project" value="UniProtKB-KW"/>
</dbReference>
<dbReference type="SMART" id="SM00225">
    <property type="entry name" value="BTB"/>
    <property type="match status" value="1"/>
</dbReference>
<dbReference type="FunFam" id="3.30.160.60:FF:000557">
    <property type="entry name" value="zinc finger and SCAN domain-containing protein 29"/>
    <property type="match status" value="1"/>
</dbReference>
<feature type="domain" description="C2H2-type" evidence="15">
    <location>
        <begin position="397"/>
        <end position="424"/>
    </location>
</feature>
<comment type="subcellular location">
    <subcellularLocation>
        <location evidence="2">Nucleus</location>
    </subcellularLocation>
</comment>
<dbReference type="PROSITE" id="PS00028">
    <property type="entry name" value="ZINC_FINGER_C2H2_1"/>
    <property type="match status" value="8"/>
</dbReference>
<dbReference type="PANTHER" id="PTHR24394:SF48">
    <property type="entry name" value="ZINC FINGER PROTEIN 771"/>
    <property type="match status" value="1"/>
</dbReference>
<dbReference type="CDD" id="cd18315">
    <property type="entry name" value="BTB_POZ_BAB-like"/>
    <property type="match status" value="1"/>
</dbReference>
<feature type="domain" description="C2H2-type" evidence="15">
    <location>
        <begin position="1774"/>
        <end position="1802"/>
    </location>
</feature>
<feature type="region of interest" description="Disordered" evidence="13">
    <location>
        <begin position="1131"/>
        <end position="1153"/>
    </location>
</feature>
<feature type="compositionally biased region" description="Basic and acidic residues" evidence="13">
    <location>
        <begin position="1361"/>
        <end position="1376"/>
    </location>
</feature>
<protein>
    <submittedName>
        <fullName evidence="16">Uncharacterized protein</fullName>
    </submittedName>
</protein>
<feature type="region of interest" description="Disordered" evidence="13">
    <location>
        <begin position="1460"/>
        <end position="1486"/>
    </location>
</feature>
<dbReference type="Gene3D" id="3.30.160.60">
    <property type="entry name" value="Classic Zinc Finger"/>
    <property type="match status" value="10"/>
</dbReference>
<dbReference type="PROSITE" id="PS50097">
    <property type="entry name" value="BTB"/>
    <property type="match status" value="1"/>
</dbReference>
<dbReference type="Proteomes" id="UP000594260">
    <property type="component" value="Unplaced"/>
</dbReference>
<evidence type="ECO:0000256" key="8">
    <source>
        <dbReference type="ARBA" id="ARBA00023015"/>
    </source>
</evidence>
<evidence type="ECO:0000256" key="13">
    <source>
        <dbReference type="SAM" id="MobiDB-lite"/>
    </source>
</evidence>
<organism evidence="16 17">
    <name type="scientific">Varroa destructor</name>
    <name type="common">Honeybee mite</name>
    <dbReference type="NCBI Taxonomy" id="109461"/>
    <lineage>
        <taxon>Eukaryota</taxon>
        <taxon>Metazoa</taxon>
        <taxon>Ecdysozoa</taxon>
        <taxon>Arthropoda</taxon>
        <taxon>Chelicerata</taxon>
        <taxon>Arachnida</taxon>
        <taxon>Acari</taxon>
        <taxon>Parasitiformes</taxon>
        <taxon>Mesostigmata</taxon>
        <taxon>Gamasina</taxon>
        <taxon>Dermanyssoidea</taxon>
        <taxon>Varroidae</taxon>
        <taxon>Varroa</taxon>
    </lineage>
</organism>
<dbReference type="FunFam" id="3.30.160.60:FF:000624">
    <property type="entry name" value="zinc finger protein 697"/>
    <property type="match status" value="1"/>
</dbReference>
<feature type="compositionally biased region" description="Basic and acidic residues" evidence="13">
    <location>
        <begin position="1612"/>
        <end position="1622"/>
    </location>
</feature>
<dbReference type="FunFam" id="3.30.160.60:FF:001156">
    <property type="entry name" value="Zinc finger protein 407"/>
    <property type="match status" value="1"/>
</dbReference>
<keyword evidence="8" id="KW-0805">Transcription regulation</keyword>
<dbReference type="OrthoDB" id="9978265at2759"/>
<feature type="compositionally biased region" description="Polar residues" evidence="13">
    <location>
        <begin position="187"/>
        <end position="205"/>
    </location>
</feature>
<dbReference type="GeneID" id="111251259"/>
<dbReference type="KEGG" id="vde:111251259"/>
<name>A0A7M7KBS3_VARDE</name>
<feature type="region of interest" description="Disordered" evidence="13">
    <location>
        <begin position="263"/>
        <end position="286"/>
    </location>
</feature>
<evidence type="ECO:0000256" key="6">
    <source>
        <dbReference type="ARBA" id="ARBA00022771"/>
    </source>
</evidence>
<keyword evidence="6 12" id="KW-0863">Zinc-finger</keyword>
<feature type="domain" description="C2H2-type" evidence="15">
    <location>
        <begin position="425"/>
        <end position="452"/>
    </location>
</feature>
<comment type="function">
    <text evidence="1">May be involved in transcriptional regulation.</text>
</comment>
<comment type="similarity">
    <text evidence="3">Belongs to the krueppel C2H2-type zinc-finger protein family.</text>
</comment>
<dbReference type="InParanoid" id="A0A7M7KBS3"/>
<dbReference type="GO" id="GO:0005634">
    <property type="term" value="C:nucleus"/>
    <property type="evidence" value="ECO:0007669"/>
    <property type="project" value="UniProtKB-SubCell"/>
</dbReference>
<dbReference type="SMART" id="SM00355">
    <property type="entry name" value="ZnF_C2H2"/>
    <property type="match status" value="14"/>
</dbReference>
<keyword evidence="5" id="KW-0677">Repeat</keyword>
<feature type="compositionally biased region" description="Low complexity" evidence="13">
    <location>
        <begin position="1377"/>
        <end position="1386"/>
    </location>
</feature>
<dbReference type="SUPFAM" id="SSF54695">
    <property type="entry name" value="POZ domain"/>
    <property type="match status" value="1"/>
</dbReference>
<dbReference type="PANTHER" id="PTHR24394">
    <property type="entry name" value="ZINC FINGER PROTEIN"/>
    <property type="match status" value="1"/>
</dbReference>
<feature type="compositionally biased region" description="Basic residues" evidence="13">
    <location>
        <begin position="142"/>
        <end position="151"/>
    </location>
</feature>
<dbReference type="Gene3D" id="3.30.710.10">
    <property type="entry name" value="Potassium Channel Kv1.1, Chain A"/>
    <property type="match status" value="1"/>
</dbReference>
<feature type="compositionally biased region" description="Polar residues" evidence="13">
    <location>
        <begin position="263"/>
        <end position="279"/>
    </location>
</feature>
<feature type="domain" description="C2H2-type" evidence="15">
    <location>
        <begin position="1746"/>
        <end position="1773"/>
    </location>
</feature>
<feature type="region of interest" description="Disordered" evidence="13">
    <location>
        <begin position="1346"/>
        <end position="1391"/>
    </location>
</feature>
<feature type="region of interest" description="Disordered" evidence="13">
    <location>
        <begin position="1209"/>
        <end position="1258"/>
    </location>
</feature>
<dbReference type="Pfam" id="PF00651">
    <property type="entry name" value="BTB"/>
    <property type="match status" value="1"/>
</dbReference>
<feature type="compositionally biased region" description="Low complexity" evidence="13">
    <location>
        <begin position="214"/>
        <end position="246"/>
    </location>
</feature>
<evidence type="ECO:0000256" key="9">
    <source>
        <dbReference type="ARBA" id="ARBA00023125"/>
    </source>
</evidence>
<evidence type="ECO:0000256" key="5">
    <source>
        <dbReference type="ARBA" id="ARBA00022737"/>
    </source>
</evidence>
<dbReference type="InterPro" id="IPR036236">
    <property type="entry name" value="Znf_C2H2_sf"/>
</dbReference>
<dbReference type="OMA" id="TICGYTC"/>